<dbReference type="InterPro" id="IPR016032">
    <property type="entry name" value="Sig_transdc_resp-reg_C-effctor"/>
</dbReference>
<gene>
    <name evidence="5" type="ORF">F4562_004935</name>
</gene>
<proteinExistence type="predicted"/>
<dbReference type="GO" id="GO:0003677">
    <property type="term" value="F:DNA binding"/>
    <property type="evidence" value="ECO:0007669"/>
    <property type="project" value="InterPro"/>
</dbReference>
<dbReference type="InterPro" id="IPR003018">
    <property type="entry name" value="GAF"/>
</dbReference>
<accession>A0A7W9IKP2</accession>
<evidence type="ECO:0000256" key="2">
    <source>
        <dbReference type="ARBA" id="ARBA00023163"/>
    </source>
</evidence>
<feature type="compositionally biased region" description="Gly residues" evidence="3">
    <location>
        <begin position="243"/>
        <end position="259"/>
    </location>
</feature>
<sequence>MEGSQPLRLQRARLELEWARWVEGGSGRAHGPLREEIVDSWSRSIATVRPEQDSAPEAGEAHHRWRHSPLREPLGAVAEELRAIADDGGFIAAVTDETGTIMWTYGGRVMRRRAEAVNFAPGGRWDEQAMGTNALSLALRTGRPTQVFSAEHLVRALHGWVCYCAPLRAPGGRILGVLDLSSTWERSHPLAMPALRTLAGAIESHLAERMRSAAPVALPVPGSVRLGGSGASDGSDTPDVSGALGGSDTPGGSGAGGADRPGVNGSGLRLRTLGEAELTRDGLPVRLRPRQLEILTLLILEGQSGHTGRGMSPERLRDELYGERHVTPATLKAEVSHLRRALAGALSTRRYELTEPVGCDAAEVLAALHAGRVEEAVRRYGGPLLPWSDAPGIRTWREHIEVAVREAVLRWGGPGPVLRLGELHPYDLQIQERALTVLAPDDPRRAVALARYRTALNG</sequence>
<evidence type="ECO:0000256" key="1">
    <source>
        <dbReference type="ARBA" id="ARBA00023015"/>
    </source>
</evidence>
<evidence type="ECO:0000256" key="3">
    <source>
        <dbReference type="SAM" id="MobiDB-lite"/>
    </source>
</evidence>
<dbReference type="Proteomes" id="UP000540685">
    <property type="component" value="Unassembled WGS sequence"/>
</dbReference>
<keyword evidence="1" id="KW-0805">Transcription regulation</keyword>
<reference evidence="5 6" key="1">
    <citation type="submission" date="2020-08" db="EMBL/GenBank/DDBJ databases">
        <title>Sequencing the genomes of 1000 actinobacteria strains.</title>
        <authorList>
            <person name="Klenk H.-P."/>
        </authorList>
    </citation>
    <scope>NUCLEOTIDE SEQUENCE [LARGE SCALE GENOMIC DNA]</scope>
    <source>
        <strain evidence="5 6">DSM 46887</strain>
    </source>
</reference>
<dbReference type="RefSeq" id="WP_184540962.1">
    <property type="nucleotide sequence ID" value="NZ_JACHMP010000001.1"/>
</dbReference>
<dbReference type="Pfam" id="PF01590">
    <property type="entry name" value="GAF"/>
    <property type="match status" value="1"/>
</dbReference>
<organism evidence="5 6">
    <name type="scientific">Streptosporangium becharense</name>
    <dbReference type="NCBI Taxonomy" id="1816182"/>
    <lineage>
        <taxon>Bacteria</taxon>
        <taxon>Bacillati</taxon>
        <taxon>Actinomycetota</taxon>
        <taxon>Actinomycetes</taxon>
        <taxon>Streptosporangiales</taxon>
        <taxon>Streptosporangiaceae</taxon>
        <taxon>Streptosporangium</taxon>
    </lineage>
</organism>
<name>A0A7W9IKP2_9ACTN</name>
<feature type="domain" description="GAF" evidence="4">
    <location>
        <begin position="76"/>
        <end position="203"/>
    </location>
</feature>
<keyword evidence="2" id="KW-0804">Transcription</keyword>
<feature type="region of interest" description="Disordered" evidence="3">
    <location>
        <begin position="225"/>
        <end position="268"/>
    </location>
</feature>
<evidence type="ECO:0000313" key="6">
    <source>
        <dbReference type="Proteomes" id="UP000540685"/>
    </source>
</evidence>
<protein>
    <recommendedName>
        <fullName evidence="4">GAF domain-containing protein</fullName>
    </recommendedName>
</protein>
<evidence type="ECO:0000313" key="5">
    <source>
        <dbReference type="EMBL" id="MBB5821873.1"/>
    </source>
</evidence>
<dbReference type="InterPro" id="IPR036388">
    <property type="entry name" value="WH-like_DNA-bd_sf"/>
</dbReference>
<dbReference type="Gene3D" id="3.30.450.40">
    <property type="match status" value="1"/>
</dbReference>
<keyword evidence="6" id="KW-1185">Reference proteome</keyword>
<dbReference type="AlphaFoldDB" id="A0A7W9IKP2"/>
<dbReference type="EMBL" id="JACHMP010000001">
    <property type="protein sequence ID" value="MBB5821873.1"/>
    <property type="molecule type" value="Genomic_DNA"/>
</dbReference>
<dbReference type="GO" id="GO:0006355">
    <property type="term" value="P:regulation of DNA-templated transcription"/>
    <property type="evidence" value="ECO:0007669"/>
    <property type="project" value="InterPro"/>
</dbReference>
<evidence type="ECO:0000259" key="4">
    <source>
        <dbReference type="Pfam" id="PF01590"/>
    </source>
</evidence>
<dbReference type="Gene3D" id="1.10.10.10">
    <property type="entry name" value="Winged helix-like DNA-binding domain superfamily/Winged helix DNA-binding domain"/>
    <property type="match status" value="1"/>
</dbReference>
<dbReference type="SUPFAM" id="SSF46894">
    <property type="entry name" value="C-terminal effector domain of the bipartite response regulators"/>
    <property type="match status" value="1"/>
</dbReference>
<dbReference type="InterPro" id="IPR029016">
    <property type="entry name" value="GAF-like_dom_sf"/>
</dbReference>
<comment type="caution">
    <text evidence="5">The sequence shown here is derived from an EMBL/GenBank/DDBJ whole genome shotgun (WGS) entry which is preliminary data.</text>
</comment>